<evidence type="ECO:0000313" key="1">
    <source>
        <dbReference type="EMBL" id="KAF6073473.1"/>
    </source>
</evidence>
<sequence>MIDLPCIASRSTASVACLPDHTALPSAPRMHRACFCLSTCKWGARRGCHLPSVPRDGLVLEIQGRPQSQKDLLSLLRLAWLTLRSVPLSVSCLSHGKRLLPASRGSERYAARWKHSLNIWDTSRALAHVGAEAVCGDSTGRPPWTSHTR</sequence>
<name>A0A833Y3J6_9CHIR</name>
<accession>A0A833Y3J6</accession>
<dbReference type="AlphaFoldDB" id="A0A833Y3J6"/>
<evidence type="ECO:0000313" key="2">
    <source>
        <dbReference type="Proteomes" id="UP000664940"/>
    </source>
</evidence>
<organism evidence="1 2">
    <name type="scientific">Phyllostomus discolor</name>
    <name type="common">pale spear-nosed bat</name>
    <dbReference type="NCBI Taxonomy" id="89673"/>
    <lineage>
        <taxon>Eukaryota</taxon>
        <taxon>Metazoa</taxon>
        <taxon>Chordata</taxon>
        <taxon>Craniata</taxon>
        <taxon>Vertebrata</taxon>
        <taxon>Euteleostomi</taxon>
        <taxon>Mammalia</taxon>
        <taxon>Eutheria</taxon>
        <taxon>Laurasiatheria</taxon>
        <taxon>Chiroptera</taxon>
        <taxon>Yangochiroptera</taxon>
        <taxon>Phyllostomidae</taxon>
        <taxon>Phyllostominae</taxon>
        <taxon>Phyllostomus</taxon>
    </lineage>
</organism>
<dbReference type="EMBL" id="JABVXQ010000016">
    <property type="protein sequence ID" value="KAF6073473.1"/>
    <property type="molecule type" value="Genomic_DNA"/>
</dbReference>
<proteinExistence type="predicted"/>
<protein>
    <submittedName>
        <fullName evidence="1">Uncharacterized protein</fullName>
    </submittedName>
</protein>
<comment type="caution">
    <text evidence="1">The sequence shown here is derived from an EMBL/GenBank/DDBJ whole genome shotgun (WGS) entry which is preliminary data.</text>
</comment>
<reference evidence="1 2" key="1">
    <citation type="journal article" date="2020" name="Nature">
        <title>Six reference-quality genomes reveal evolution of bat adaptations.</title>
        <authorList>
            <person name="Jebb D."/>
            <person name="Huang Z."/>
            <person name="Pippel M."/>
            <person name="Hughes G.M."/>
            <person name="Lavrichenko K."/>
            <person name="Devanna P."/>
            <person name="Winkler S."/>
            <person name="Jermiin L.S."/>
            <person name="Skirmuntt E.C."/>
            <person name="Katzourakis A."/>
            <person name="Burkitt-Gray L."/>
            <person name="Ray D.A."/>
            <person name="Sullivan K.A.M."/>
            <person name="Roscito J.G."/>
            <person name="Kirilenko B.M."/>
            <person name="Davalos L.M."/>
            <person name="Corthals A.P."/>
            <person name="Power M.L."/>
            <person name="Jones G."/>
            <person name="Ransome R.D."/>
            <person name="Dechmann D.K.N."/>
            <person name="Locatelli A.G."/>
            <person name="Puechmaille S.J."/>
            <person name="Fedrigo O."/>
            <person name="Jarvis E.D."/>
            <person name="Hiller M."/>
            <person name="Vernes S.C."/>
            <person name="Myers E.W."/>
            <person name="Teeling E.C."/>
        </authorList>
    </citation>
    <scope>NUCLEOTIDE SEQUENCE [LARGE SCALE GENOMIC DNA]</scope>
    <source>
        <strain evidence="1">Bat1K_MPI-CBG_1</strain>
    </source>
</reference>
<gene>
    <name evidence="1" type="ORF">HJG60_009597</name>
</gene>
<dbReference type="Proteomes" id="UP000664940">
    <property type="component" value="Unassembled WGS sequence"/>
</dbReference>